<proteinExistence type="predicted"/>
<sequence>MGHNPQLRQYWQSSSPPDSLWWALVNTNPRNVAFSPYLLFSKDFGPKTSGNFLISPHVPKTFKSRRKQDRPKQSDCVIHRERTVAPVSLIRLV</sequence>
<organism evidence="1 2">
    <name type="scientific">Steinernema glaseri</name>
    <dbReference type="NCBI Taxonomy" id="37863"/>
    <lineage>
        <taxon>Eukaryota</taxon>
        <taxon>Metazoa</taxon>
        <taxon>Ecdysozoa</taxon>
        <taxon>Nematoda</taxon>
        <taxon>Chromadorea</taxon>
        <taxon>Rhabditida</taxon>
        <taxon>Tylenchina</taxon>
        <taxon>Panagrolaimomorpha</taxon>
        <taxon>Strongyloidoidea</taxon>
        <taxon>Steinernematidae</taxon>
        <taxon>Steinernema</taxon>
    </lineage>
</organism>
<evidence type="ECO:0000313" key="1">
    <source>
        <dbReference type="Proteomes" id="UP000095287"/>
    </source>
</evidence>
<name>A0A1I7ZAY1_9BILA</name>
<dbReference type="WBParaSite" id="L893_g24676.t1">
    <property type="protein sequence ID" value="L893_g24676.t1"/>
    <property type="gene ID" value="L893_g24676"/>
</dbReference>
<dbReference type="AlphaFoldDB" id="A0A1I7ZAY1"/>
<reference evidence="2" key="1">
    <citation type="submission" date="2016-11" db="UniProtKB">
        <authorList>
            <consortium name="WormBaseParasite"/>
        </authorList>
    </citation>
    <scope>IDENTIFICATION</scope>
</reference>
<protein>
    <submittedName>
        <fullName evidence="2">Ovule protein</fullName>
    </submittedName>
</protein>
<keyword evidence="1" id="KW-1185">Reference proteome</keyword>
<accession>A0A1I7ZAY1</accession>
<dbReference type="Proteomes" id="UP000095287">
    <property type="component" value="Unplaced"/>
</dbReference>
<evidence type="ECO:0000313" key="2">
    <source>
        <dbReference type="WBParaSite" id="L893_g24676.t1"/>
    </source>
</evidence>